<feature type="compositionally biased region" description="Polar residues" evidence="1">
    <location>
        <begin position="306"/>
        <end position="322"/>
    </location>
</feature>
<feature type="compositionally biased region" description="Low complexity" evidence="1">
    <location>
        <begin position="285"/>
        <end position="294"/>
    </location>
</feature>
<feature type="compositionally biased region" description="Basic residues" evidence="1">
    <location>
        <begin position="269"/>
        <end position="282"/>
    </location>
</feature>
<gene>
    <name evidence="2" type="ORF">BD289DRAFT_478077</name>
</gene>
<dbReference type="InParanoid" id="A0A2T3AND4"/>
<feature type="region of interest" description="Disordered" evidence="1">
    <location>
        <begin position="227"/>
        <end position="330"/>
    </location>
</feature>
<feature type="region of interest" description="Disordered" evidence="1">
    <location>
        <begin position="153"/>
        <end position="184"/>
    </location>
</feature>
<evidence type="ECO:0000313" key="2">
    <source>
        <dbReference type="EMBL" id="PSS05174.1"/>
    </source>
</evidence>
<protein>
    <submittedName>
        <fullName evidence="2">Uncharacterized protein</fullName>
    </submittedName>
</protein>
<dbReference type="Proteomes" id="UP000241462">
    <property type="component" value="Unassembled WGS sequence"/>
</dbReference>
<feature type="compositionally biased region" description="Low complexity" evidence="1">
    <location>
        <begin position="160"/>
        <end position="174"/>
    </location>
</feature>
<dbReference type="AlphaFoldDB" id="A0A2T3AND4"/>
<dbReference type="EMBL" id="KZ678372">
    <property type="protein sequence ID" value="PSS05174.1"/>
    <property type="molecule type" value="Genomic_DNA"/>
</dbReference>
<organism evidence="2 3">
    <name type="scientific">Coniella lustricola</name>
    <dbReference type="NCBI Taxonomy" id="2025994"/>
    <lineage>
        <taxon>Eukaryota</taxon>
        <taxon>Fungi</taxon>
        <taxon>Dikarya</taxon>
        <taxon>Ascomycota</taxon>
        <taxon>Pezizomycotina</taxon>
        <taxon>Sordariomycetes</taxon>
        <taxon>Sordariomycetidae</taxon>
        <taxon>Diaporthales</taxon>
        <taxon>Schizoparmaceae</taxon>
        <taxon>Coniella</taxon>
    </lineage>
</organism>
<evidence type="ECO:0000256" key="1">
    <source>
        <dbReference type="SAM" id="MobiDB-lite"/>
    </source>
</evidence>
<reference evidence="2 3" key="1">
    <citation type="journal article" date="2018" name="Mycol. Prog.">
        <title>Coniella lustricola, a new species from submerged detritus.</title>
        <authorList>
            <person name="Raudabaugh D.B."/>
            <person name="Iturriaga T."/>
            <person name="Carver A."/>
            <person name="Mondo S."/>
            <person name="Pangilinan J."/>
            <person name="Lipzen A."/>
            <person name="He G."/>
            <person name="Amirebrahimi M."/>
            <person name="Grigoriev I.V."/>
            <person name="Miller A.N."/>
        </authorList>
    </citation>
    <scope>NUCLEOTIDE SEQUENCE [LARGE SCALE GENOMIC DNA]</scope>
    <source>
        <strain evidence="2 3">B22-T-1</strain>
    </source>
</reference>
<accession>A0A2T3AND4</accession>
<keyword evidence="3" id="KW-1185">Reference proteome</keyword>
<sequence length="512" mass="54922">MEATVLREDEKPIAGAEAGSSPLMRRGVVPDAPAECLYMCTDSKEMSPNATTSSSSWSPASTTSSSSFSYLSKGLQNLGFRGEPRQAIIETISLIMLVNDTDLLRHATPPAGASTTATRQGLGVLHDTIIPIYHNGHNRHLQTAYQYRHHNKRRENGTENGQTNDTTPGPTDGGAANNTGPDADVRTATLDFASLVPNEVMATMSREHRGFTTLTVETVSDAGSTAVYGHHRPQLGHLTTSSTSVHRAKETKMTRTTTSSEQKPTHHSEGHHHYHHHSHKHKSETSSLLSVTTSPAHVHHHGTGSSGFTSFLHPTSSTTQESEITRTWTHTWTRTHLATHVETEVETEKQTETRTHIQTNILKTVQWGTITETRLRTATNTIVGVTPPPLGPGPVLTTPNASAFASLPGSGGDSSRHTTPVISASASHVSHSPSPSQILMGTGTVVHAPNVTSNHKSITNHQHGSGNTNSSGSISLDAVLVTTLVQETEVRTQALTTTVWPISGGPPLKYKI</sequence>
<proteinExistence type="predicted"/>
<name>A0A2T3AND4_9PEZI</name>
<evidence type="ECO:0000313" key="3">
    <source>
        <dbReference type="Proteomes" id="UP000241462"/>
    </source>
</evidence>